<dbReference type="CDD" id="cd00004">
    <property type="entry name" value="Sortase"/>
    <property type="match status" value="1"/>
</dbReference>
<dbReference type="Proteomes" id="UP001524944">
    <property type="component" value="Unassembled WGS sequence"/>
</dbReference>
<dbReference type="Gene3D" id="2.40.260.10">
    <property type="entry name" value="Sortase"/>
    <property type="match status" value="1"/>
</dbReference>
<keyword evidence="1" id="KW-0378">Hydrolase</keyword>
<evidence type="ECO:0000313" key="2">
    <source>
        <dbReference type="EMBL" id="MCR6545063.1"/>
    </source>
</evidence>
<protein>
    <submittedName>
        <fullName evidence="2">Sortase</fullName>
    </submittedName>
</protein>
<dbReference type="InterPro" id="IPR023365">
    <property type="entry name" value="Sortase_dom-sf"/>
</dbReference>
<dbReference type="EMBL" id="JANPWE010000002">
    <property type="protein sequence ID" value="MCR6545063.1"/>
    <property type="molecule type" value="Genomic_DNA"/>
</dbReference>
<dbReference type="NCBIfam" id="TIGR01076">
    <property type="entry name" value="sortase_fam"/>
    <property type="match status" value="1"/>
</dbReference>
<sequence>MGKKLMMAGAVLVGAALLLLLHNLYEDYLAGQASGLLLPDVQAAIGDQNQGLGRFPGDDMTVREIDGHDYIGYLSLPALGLELPVMSSWDEERLKIAPCRHFGSTWNDNLVIAGHNYKRHFGTLSKLEKGDAVFFTDMDGVENTYKVEEIILVRPTAADELKNSDWDLILYTCTYGGQDRVAVCCARSPVISEL</sequence>
<evidence type="ECO:0000313" key="3">
    <source>
        <dbReference type="Proteomes" id="UP001524944"/>
    </source>
</evidence>
<accession>A0ABT1Y3C0</accession>
<organism evidence="2 3">
    <name type="scientific">Dehalobacterium formicoaceticum</name>
    <dbReference type="NCBI Taxonomy" id="51515"/>
    <lineage>
        <taxon>Bacteria</taxon>
        <taxon>Bacillati</taxon>
        <taxon>Bacillota</taxon>
        <taxon>Clostridia</taxon>
        <taxon>Eubacteriales</taxon>
        <taxon>Peptococcaceae</taxon>
        <taxon>Dehalobacterium</taxon>
    </lineage>
</organism>
<dbReference type="InterPro" id="IPR005754">
    <property type="entry name" value="Sortase"/>
</dbReference>
<dbReference type="SUPFAM" id="SSF63817">
    <property type="entry name" value="Sortase"/>
    <property type="match status" value="1"/>
</dbReference>
<keyword evidence="3" id="KW-1185">Reference proteome</keyword>
<dbReference type="Pfam" id="PF04203">
    <property type="entry name" value="Sortase"/>
    <property type="match status" value="1"/>
</dbReference>
<comment type="caution">
    <text evidence="2">The sequence shown here is derived from an EMBL/GenBank/DDBJ whole genome shotgun (WGS) entry which is preliminary data.</text>
</comment>
<proteinExistence type="predicted"/>
<dbReference type="RefSeq" id="WP_257912665.1">
    <property type="nucleotide sequence ID" value="NZ_JANPWE010000002.1"/>
</dbReference>
<name>A0ABT1Y3C0_9FIRM</name>
<evidence type="ECO:0000256" key="1">
    <source>
        <dbReference type="ARBA" id="ARBA00022801"/>
    </source>
</evidence>
<reference evidence="2 3" key="1">
    <citation type="submission" date="2022-08" db="EMBL/GenBank/DDBJ databases">
        <title>Proteogenomics of the novel Dehalobacterium formicoaceticum strain EZ94 highlights a key role of methyltransferases during anaerobic dichloromethane degradation.</title>
        <authorList>
            <person name="Wasmund K."/>
        </authorList>
    </citation>
    <scope>NUCLEOTIDE SEQUENCE [LARGE SCALE GENOMIC DNA]</scope>
    <source>
        <strain evidence="2 3">EZ94</strain>
    </source>
</reference>
<gene>
    <name evidence="2" type="ORF">NVS47_05965</name>
</gene>